<keyword evidence="4" id="KW-0479">Metal-binding</keyword>
<dbReference type="AlphaFoldDB" id="A0A150IWR8"/>
<proteinExistence type="predicted"/>
<keyword evidence="2" id="KW-0004">4Fe-4S</keyword>
<keyword evidence="3" id="KW-0949">S-adenosyl-L-methionine</keyword>
<dbReference type="SFLD" id="SFLDG01083">
    <property type="entry name" value="Uncharacterised_Radical_SAM_Su"/>
    <property type="match status" value="1"/>
</dbReference>
<dbReference type="InterPro" id="IPR006638">
    <property type="entry name" value="Elp3/MiaA/NifB-like_rSAM"/>
</dbReference>
<dbReference type="InterPro" id="IPR013785">
    <property type="entry name" value="Aldolase_TIM"/>
</dbReference>
<feature type="domain" description="Radical SAM core" evidence="7">
    <location>
        <begin position="16"/>
        <end position="252"/>
    </location>
</feature>
<evidence type="ECO:0000313" key="9">
    <source>
        <dbReference type="Proteomes" id="UP000075398"/>
    </source>
</evidence>
<comment type="caution">
    <text evidence="8">The sequence shown here is derived from an EMBL/GenBank/DDBJ whole genome shotgun (WGS) entry which is preliminary data.</text>
</comment>
<evidence type="ECO:0000256" key="3">
    <source>
        <dbReference type="ARBA" id="ARBA00022691"/>
    </source>
</evidence>
<evidence type="ECO:0000256" key="2">
    <source>
        <dbReference type="ARBA" id="ARBA00022485"/>
    </source>
</evidence>
<dbReference type="CDD" id="cd01335">
    <property type="entry name" value="Radical_SAM"/>
    <property type="match status" value="1"/>
</dbReference>
<comment type="cofactor">
    <cofactor evidence="1">
        <name>[4Fe-4S] cluster</name>
        <dbReference type="ChEBI" id="CHEBI:49883"/>
    </cofactor>
</comment>
<dbReference type="PANTHER" id="PTHR43787:SF11">
    <property type="entry name" value="UPF0026 PROTEIN SLR1464"/>
    <property type="match status" value="1"/>
</dbReference>
<name>A0A150IWR8_9EURY</name>
<dbReference type="InterPro" id="IPR040084">
    <property type="entry name" value="GTPase_Obg"/>
</dbReference>
<dbReference type="EMBL" id="LNGC01000098">
    <property type="protein sequence ID" value="KYC49362.1"/>
    <property type="molecule type" value="Genomic_DNA"/>
</dbReference>
<dbReference type="SMART" id="SM00729">
    <property type="entry name" value="Elp3"/>
    <property type="match status" value="1"/>
</dbReference>
<keyword evidence="6" id="KW-0411">Iron-sulfur</keyword>
<dbReference type="GO" id="GO:0051539">
    <property type="term" value="F:4 iron, 4 sulfur cluster binding"/>
    <property type="evidence" value="ECO:0007669"/>
    <property type="project" value="UniProtKB-KW"/>
</dbReference>
<protein>
    <submittedName>
        <fullName evidence="8">Molybdenum cofactor biosynthesis protein A</fullName>
    </submittedName>
</protein>
<evidence type="ECO:0000256" key="5">
    <source>
        <dbReference type="ARBA" id="ARBA00023004"/>
    </source>
</evidence>
<evidence type="ECO:0000256" key="1">
    <source>
        <dbReference type="ARBA" id="ARBA00001966"/>
    </source>
</evidence>
<gene>
    <name evidence="8" type="ORF">AMQ22_01654</name>
</gene>
<organism evidence="8 9">
    <name type="scientific">Candidatus Methanofastidiosum methylothiophilum</name>
    <dbReference type="NCBI Taxonomy" id="1705564"/>
    <lineage>
        <taxon>Archaea</taxon>
        <taxon>Methanobacteriati</taxon>
        <taxon>Methanobacteriota</taxon>
        <taxon>Stenosarchaea group</taxon>
        <taxon>Candidatus Methanofastidiosia</taxon>
        <taxon>Candidatus Methanofastidiosales</taxon>
        <taxon>Candidatus Methanofastidiosaceae</taxon>
        <taxon>Candidatus Methanofastidiosum</taxon>
    </lineage>
</organism>
<dbReference type="PROSITE" id="PS51918">
    <property type="entry name" value="RADICAL_SAM"/>
    <property type="match status" value="1"/>
</dbReference>
<accession>A0A150IWR8</accession>
<evidence type="ECO:0000313" key="8">
    <source>
        <dbReference type="EMBL" id="KYC49362.1"/>
    </source>
</evidence>
<reference evidence="8 9" key="1">
    <citation type="journal article" date="2016" name="ISME J.">
        <title>Chasing the elusive Euryarchaeota class WSA2: genomes reveal a uniquely fastidious methyl-reducing methanogen.</title>
        <authorList>
            <person name="Nobu M.K."/>
            <person name="Narihiro T."/>
            <person name="Kuroda K."/>
            <person name="Mei R."/>
            <person name="Liu W.T."/>
        </authorList>
    </citation>
    <scope>NUCLEOTIDE SEQUENCE [LARGE SCALE GENOMIC DNA]</scope>
    <source>
        <strain evidence="8">U1lsi0528_Bin055</strain>
    </source>
</reference>
<dbReference type="SFLD" id="SFLDS00029">
    <property type="entry name" value="Radical_SAM"/>
    <property type="match status" value="1"/>
</dbReference>
<dbReference type="Pfam" id="PF04055">
    <property type="entry name" value="Radical_SAM"/>
    <property type="match status" value="1"/>
</dbReference>
<sequence length="318" mass="36416">MDKIESNDKIVFGPVPSRRLDASLGINNIPPKICSYSCIYCQIGKTNKMMPDRNKFYKKEDIFECVRSKLKDIYYKGGHVDYLTYVPDGEPTLDSGLGKEIELLSSLGIKIAVITNSSLLAREDVREDLYKADLVSVKIDSIDPEIWKKINRPHKSLNIEEIKSGIIEFSIGFKGLLLTETMLVKGYNDNAIDLNNTANFIKRLNPQRSYISVPIRPPAEKLAQIPNEENINLAYQIFKDNNLNTELLLGYEGNDFFYSDNLGEELLSIVSVHPMRDDAINSYLTKANSNWKFIESLIKENKIREIEYKGHKYYLKKI</sequence>
<evidence type="ECO:0000256" key="4">
    <source>
        <dbReference type="ARBA" id="ARBA00022723"/>
    </source>
</evidence>
<dbReference type="SUPFAM" id="SSF102114">
    <property type="entry name" value="Radical SAM enzymes"/>
    <property type="match status" value="1"/>
</dbReference>
<dbReference type="InterPro" id="IPR058240">
    <property type="entry name" value="rSAM_sf"/>
</dbReference>
<evidence type="ECO:0000256" key="6">
    <source>
        <dbReference type="ARBA" id="ARBA00023014"/>
    </source>
</evidence>
<evidence type="ECO:0000259" key="7">
    <source>
        <dbReference type="PROSITE" id="PS51918"/>
    </source>
</evidence>
<dbReference type="PANTHER" id="PTHR43787">
    <property type="entry name" value="FEMO COFACTOR BIOSYNTHESIS PROTEIN NIFB-RELATED"/>
    <property type="match status" value="1"/>
</dbReference>
<keyword evidence="5" id="KW-0408">Iron</keyword>
<dbReference type="InterPro" id="IPR007197">
    <property type="entry name" value="rSAM"/>
</dbReference>
<dbReference type="Proteomes" id="UP000075398">
    <property type="component" value="Unassembled WGS sequence"/>
</dbReference>
<dbReference type="GO" id="GO:0046872">
    <property type="term" value="F:metal ion binding"/>
    <property type="evidence" value="ECO:0007669"/>
    <property type="project" value="UniProtKB-KW"/>
</dbReference>
<dbReference type="Gene3D" id="3.20.20.70">
    <property type="entry name" value="Aldolase class I"/>
    <property type="match status" value="1"/>
</dbReference>
<dbReference type="GO" id="GO:0003824">
    <property type="term" value="F:catalytic activity"/>
    <property type="evidence" value="ECO:0007669"/>
    <property type="project" value="InterPro"/>
</dbReference>